<dbReference type="InterPro" id="IPR009006">
    <property type="entry name" value="Ala_racemase/Decarboxylase_C"/>
</dbReference>
<proteinExistence type="predicted"/>
<dbReference type="PRINTS" id="PR01181">
    <property type="entry name" value="DAPDCRBXLASE"/>
</dbReference>
<evidence type="ECO:0000259" key="5">
    <source>
        <dbReference type="Pfam" id="PF00278"/>
    </source>
</evidence>
<protein>
    <submittedName>
        <fullName evidence="6">Diaminopimelate decarboxylase</fullName>
    </submittedName>
</protein>
<dbReference type="Gene3D" id="2.40.37.10">
    <property type="entry name" value="Lyase, Ornithine Decarboxylase, Chain A, domain 1"/>
    <property type="match status" value="1"/>
</dbReference>
<comment type="cofactor">
    <cofactor evidence="1">
        <name>pyridoxal 5'-phosphate</name>
        <dbReference type="ChEBI" id="CHEBI:597326"/>
    </cofactor>
</comment>
<comment type="caution">
    <text evidence="6">The sequence shown here is derived from an EMBL/GenBank/DDBJ whole genome shotgun (WGS) entry which is preliminary data.</text>
</comment>
<evidence type="ECO:0000256" key="2">
    <source>
        <dbReference type="ARBA" id="ARBA00022793"/>
    </source>
</evidence>
<feature type="domain" description="Orn/DAP/Arg decarboxylase 2 C-terminal" evidence="5">
    <location>
        <begin position="3"/>
        <end position="74"/>
    </location>
</feature>
<organism evidence="6">
    <name type="scientific">mine drainage metagenome</name>
    <dbReference type="NCBI Taxonomy" id="410659"/>
    <lineage>
        <taxon>unclassified sequences</taxon>
        <taxon>metagenomes</taxon>
        <taxon>ecological metagenomes</taxon>
    </lineage>
</organism>
<dbReference type="GO" id="GO:0008836">
    <property type="term" value="F:diaminopimelate decarboxylase activity"/>
    <property type="evidence" value="ECO:0007669"/>
    <property type="project" value="InterPro"/>
</dbReference>
<keyword evidence="2" id="KW-0210">Decarboxylase</keyword>
<dbReference type="InterPro" id="IPR002986">
    <property type="entry name" value="DAP_deCOOHase_LysA"/>
</dbReference>
<evidence type="ECO:0000313" key="6">
    <source>
        <dbReference type="EMBL" id="EQD59538.1"/>
    </source>
</evidence>
<evidence type="ECO:0000256" key="4">
    <source>
        <dbReference type="ARBA" id="ARBA00023239"/>
    </source>
</evidence>
<dbReference type="PANTHER" id="PTHR43727:SF2">
    <property type="entry name" value="GROUP IV DECARBOXYLASE"/>
    <property type="match status" value="1"/>
</dbReference>
<accession>T1ASM5</accession>
<sequence>DKAYLGSNISMNTLLRPALYGAKHHIVLANRLNDEIKGRYEVVGQVCENTDRIGTDVELPDPRIDDILAVFNAGAYVSSMASNYNGRPIPAEVLITDIGEEVIRKSSTFADYIRNYV</sequence>
<dbReference type="InterPro" id="IPR022643">
    <property type="entry name" value="De-COase2_C"/>
</dbReference>
<dbReference type="AlphaFoldDB" id="T1ASM5"/>
<dbReference type="GO" id="GO:0009089">
    <property type="term" value="P:lysine biosynthetic process via diaminopimelate"/>
    <property type="evidence" value="ECO:0007669"/>
    <property type="project" value="InterPro"/>
</dbReference>
<reference evidence="6" key="2">
    <citation type="journal article" date="2014" name="ISME J.">
        <title>Microbial stratification in low pH oxic and suboxic macroscopic growths along an acid mine drainage.</title>
        <authorList>
            <person name="Mendez-Garcia C."/>
            <person name="Mesa V."/>
            <person name="Sprenger R.R."/>
            <person name="Richter M."/>
            <person name="Diez M.S."/>
            <person name="Solano J."/>
            <person name="Bargiela R."/>
            <person name="Golyshina O.V."/>
            <person name="Manteca A."/>
            <person name="Ramos J.L."/>
            <person name="Gallego J.R."/>
            <person name="Llorente I."/>
            <person name="Martins Dos Santos V.A."/>
            <person name="Jensen O.N."/>
            <person name="Pelaez A.I."/>
            <person name="Sanchez J."/>
            <person name="Ferrer M."/>
        </authorList>
    </citation>
    <scope>NUCLEOTIDE SEQUENCE</scope>
</reference>
<dbReference type="SUPFAM" id="SSF50621">
    <property type="entry name" value="Alanine racemase C-terminal domain-like"/>
    <property type="match status" value="1"/>
</dbReference>
<name>T1ASM5_9ZZZZ</name>
<evidence type="ECO:0000256" key="3">
    <source>
        <dbReference type="ARBA" id="ARBA00022898"/>
    </source>
</evidence>
<dbReference type="Pfam" id="PF00278">
    <property type="entry name" value="Orn_DAP_Arg_deC"/>
    <property type="match status" value="1"/>
</dbReference>
<gene>
    <name evidence="6" type="ORF">B2A_03931</name>
</gene>
<feature type="non-terminal residue" evidence="6">
    <location>
        <position position="1"/>
    </location>
</feature>
<dbReference type="PANTHER" id="PTHR43727">
    <property type="entry name" value="DIAMINOPIMELATE DECARBOXYLASE"/>
    <property type="match status" value="1"/>
</dbReference>
<reference evidence="6" key="1">
    <citation type="submission" date="2013-08" db="EMBL/GenBank/DDBJ databases">
        <authorList>
            <person name="Mendez C."/>
            <person name="Richter M."/>
            <person name="Ferrer M."/>
            <person name="Sanchez J."/>
        </authorList>
    </citation>
    <scope>NUCLEOTIDE SEQUENCE</scope>
</reference>
<keyword evidence="4" id="KW-0456">Lyase</keyword>
<dbReference type="EMBL" id="AUZZ01002623">
    <property type="protein sequence ID" value="EQD59538.1"/>
    <property type="molecule type" value="Genomic_DNA"/>
</dbReference>
<evidence type="ECO:0000256" key="1">
    <source>
        <dbReference type="ARBA" id="ARBA00001933"/>
    </source>
</evidence>
<keyword evidence="3" id="KW-0663">Pyridoxal phosphate</keyword>